<dbReference type="Proteomes" id="UP000447873">
    <property type="component" value="Unassembled WGS sequence"/>
</dbReference>
<dbReference type="PANTHER" id="PTHR42901:SF1">
    <property type="entry name" value="ALCOHOL DEHYDROGENASE"/>
    <property type="match status" value="1"/>
</dbReference>
<sequence length="306" mass="33117">MSQPNFSTSFTKAYHRTPYAAISPSLPRLSVEVKNVLVTGGATGIGLSIATAFASAGALNVILVARREGNLQKAREELVSLKSKAQIHTYAASVSDGPRIKEVFADVRKTIGDIDILVSCAGITGSATETLDLPLSEVWECFETNVKGALNVVHEFLVNGPENRNRVIIDVSSAAAHLALPKQSPYCASKAAFTSLLRQICIEKKASGLRTYSIHPGGVLTQMARSFGYGEDDADWDDVNLPGHFCVWLASEQARFLSGRFLWASWDVEEMKARRAEFEENPELCTLGLLSSGEMFPVASSFKSVA</sequence>
<evidence type="ECO:0000313" key="5">
    <source>
        <dbReference type="EMBL" id="KAE9985019.1"/>
    </source>
</evidence>
<dbReference type="CDD" id="cd05233">
    <property type="entry name" value="SDR_c"/>
    <property type="match status" value="1"/>
</dbReference>
<reference evidence="5 6" key="1">
    <citation type="submission" date="2018-12" db="EMBL/GenBank/DDBJ databases">
        <title>Venturia inaequalis Genome Resource.</title>
        <authorList>
            <person name="Lichtner F.J."/>
        </authorList>
    </citation>
    <scope>NUCLEOTIDE SEQUENCE [LARGE SCALE GENOMIC DNA]</scope>
    <source>
        <strain evidence="5 6">120213</strain>
        <strain evidence="4">Bline_iso_100314</strain>
    </source>
</reference>
<keyword evidence="3" id="KW-1133">Transmembrane helix</keyword>
<keyword evidence="3" id="KW-0472">Membrane</keyword>
<dbReference type="InterPro" id="IPR002347">
    <property type="entry name" value="SDR_fam"/>
</dbReference>
<evidence type="ECO:0000256" key="3">
    <source>
        <dbReference type="SAM" id="Phobius"/>
    </source>
</evidence>
<dbReference type="PRINTS" id="PR00081">
    <property type="entry name" value="GDHRDH"/>
</dbReference>
<evidence type="ECO:0000313" key="6">
    <source>
        <dbReference type="Proteomes" id="UP000447873"/>
    </source>
</evidence>
<comment type="similarity">
    <text evidence="1">Belongs to the short-chain dehydrogenases/reductases (SDR) family.</text>
</comment>
<name>A0A8H3V9S5_VENIN</name>
<comment type="caution">
    <text evidence="5">The sequence shown here is derived from an EMBL/GenBank/DDBJ whole genome shotgun (WGS) entry which is preliminary data.</text>
</comment>
<accession>A0A8H3V9S5</accession>
<gene>
    <name evidence="4" type="ORF">BLS_004608</name>
    <name evidence="5" type="ORF">EG328_008009</name>
</gene>
<protein>
    <submittedName>
        <fullName evidence="5">Uncharacterized protein</fullName>
    </submittedName>
</protein>
<dbReference type="InterPro" id="IPR036291">
    <property type="entry name" value="NAD(P)-bd_dom_sf"/>
</dbReference>
<dbReference type="Proteomes" id="UP000433883">
    <property type="component" value="Unassembled WGS sequence"/>
</dbReference>
<keyword evidence="3" id="KW-0812">Transmembrane</keyword>
<dbReference type="Pfam" id="PF00106">
    <property type="entry name" value="adh_short"/>
    <property type="match status" value="1"/>
</dbReference>
<evidence type="ECO:0000256" key="2">
    <source>
        <dbReference type="ARBA" id="ARBA00023002"/>
    </source>
</evidence>
<organism evidence="5 6">
    <name type="scientific">Venturia inaequalis</name>
    <name type="common">Apple scab fungus</name>
    <dbReference type="NCBI Taxonomy" id="5025"/>
    <lineage>
        <taxon>Eukaryota</taxon>
        <taxon>Fungi</taxon>
        <taxon>Dikarya</taxon>
        <taxon>Ascomycota</taxon>
        <taxon>Pezizomycotina</taxon>
        <taxon>Dothideomycetes</taxon>
        <taxon>Pleosporomycetidae</taxon>
        <taxon>Venturiales</taxon>
        <taxon>Venturiaceae</taxon>
        <taxon>Venturia</taxon>
    </lineage>
</organism>
<feature type="transmembrane region" description="Helical" evidence="3">
    <location>
        <begin position="45"/>
        <end position="65"/>
    </location>
</feature>
<evidence type="ECO:0000256" key="1">
    <source>
        <dbReference type="ARBA" id="ARBA00006484"/>
    </source>
</evidence>
<dbReference type="GO" id="GO:0016491">
    <property type="term" value="F:oxidoreductase activity"/>
    <property type="evidence" value="ECO:0007669"/>
    <property type="project" value="UniProtKB-KW"/>
</dbReference>
<dbReference type="PANTHER" id="PTHR42901">
    <property type="entry name" value="ALCOHOL DEHYDROGENASE"/>
    <property type="match status" value="1"/>
</dbReference>
<dbReference type="EMBL" id="WNWS01000044">
    <property type="protein sequence ID" value="KAE9985019.1"/>
    <property type="molecule type" value="Genomic_DNA"/>
</dbReference>
<dbReference type="EMBL" id="WNWQ01000303">
    <property type="protein sequence ID" value="KAE9971138.1"/>
    <property type="molecule type" value="Genomic_DNA"/>
</dbReference>
<proteinExistence type="inferred from homology"/>
<keyword evidence="2" id="KW-0560">Oxidoreductase</keyword>
<dbReference type="SUPFAM" id="SSF51735">
    <property type="entry name" value="NAD(P)-binding Rossmann-fold domains"/>
    <property type="match status" value="1"/>
</dbReference>
<dbReference type="Gene3D" id="3.40.50.720">
    <property type="entry name" value="NAD(P)-binding Rossmann-like Domain"/>
    <property type="match status" value="1"/>
</dbReference>
<dbReference type="AlphaFoldDB" id="A0A8H3V9S5"/>
<evidence type="ECO:0000313" key="4">
    <source>
        <dbReference type="EMBL" id="KAE9971138.1"/>
    </source>
</evidence>